<dbReference type="Pfam" id="PF20220">
    <property type="entry name" value="ABC_toxin_N"/>
    <property type="match status" value="1"/>
</dbReference>
<dbReference type="InterPro" id="IPR040840">
    <property type="entry name" value="TcA_TcB_BD"/>
</dbReference>
<dbReference type="RefSeq" id="WP_344475786.1">
    <property type="nucleotide sequence ID" value="NZ_BAAAQX010000008.1"/>
</dbReference>
<dbReference type="InterPro" id="IPR046839">
    <property type="entry name" value="ABC_toxin_N"/>
</dbReference>
<protein>
    <recommendedName>
        <fullName evidence="7">Insecticidal toxin complex protein</fullName>
    </recommendedName>
</protein>
<reference evidence="5 6" key="1">
    <citation type="journal article" date="2019" name="Int. J. Syst. Evol. Microbiol.">
        <title>The Global Catalogue of Microorganisms (GCM) 10K type strain sequencing project: providing services to taxonomists for standard genome sequencing and annotation.</title>
        <authorList>
            <consortium name="The Broad Institute Genomics Platform"/>
            <consortium name="The Broad Institute Genome Sequencing Center for Infectious Disease"/>
            <person name="Wu L."/>
            <person name="Ma J."/>
        </authorList>
    </citation>
    <scope>NUCLEOTIDE SEQUENCE [LARGE SCALE GENOMIC DNA]</scope>
    <source>
        <strain evidence="5 6">JCM 16114</strain>
    </source>
</reference>
<proteinExistence type="predicted"/>
<evidence type="ECO:0000256" key="1">
    <source>
        <dbReference type="SAM" id="Coils"/>
    </source>
</evidence>
<evidence type="ECO:0000313" key="5">
    <source>
        <dbReference type="EMBL" id="GAA2208044.1"/>
    </source>
</evidence>
<gene>
    <name evidence="5" type="ORF">GCM10009850_035020</name>
</gene>
<evidence type="ECO:0000313" key="6">
    <source>
        <dbReference type="Proteomes" id="UP001499843"/>
    </source>
</evidence>
<feature type="domain" description="ABC toxin N-terminal" evidence="4">
    <location>
        <begin position="1951"/>
        <end position="2078"/>
    </location>
</feature>
<keyword evidence="6" id="KW-1185">Reference proteome</keyword>
<organism evidence="5 6">
    <name type="scientific">Nonomuraea monospora</name>
    <dbReference type="NCBI Taxonomy" id="568818"/>
    <lineage>
        <taxon>Bacteria</taxon>
        <taxon>Bacillati</taxon>
        <taxon>Actinomycetota</taxon>
        <taxon>Actinomycetes</taxon>
        <taxon>Streptosporangiales</taxon>
        <taxon>Streptosporangiaceae</taxon>
        <taxon>Nonomuraea</taxon>
    </lineage>
</organism>
<evidence type="ECO:0000256" key="2">
    <source>
        <dbReference type="SAM" id="MobiDB-lite"/>
    </source>
</evidence>
<keyword evidence="1" id="KW-0175">Coiled coil</keyword>
<accession>A0ABN3CF81</accession>
<dbReference type="EMBL" id="BAAAQX010000008">
    <property type="protein sequence ID" value="GAA2208044.1"/>
    <property type="molecule type" value="Genomic_DNA"/>
</dbReference>
<dbReference type="Pfam" id="PF18276">
    <property type="entry name" value="TcA_TcB_BD"/>
    <property type="match status" value="1"/>
</dbReference>
<evidence type="ECO:0000259" key="4">
    <source>
        <dbReference type="Pfam" id="PF20220"/>
    </source>
</evidence>
<evidence type="ECO:0000259" key="3">
    <source>
        <dbReference type="Pfam" id="PF18276"/>
    </source>
</evidence>
<comment type="caution">
    <text evidence="5">The sequence shown here is derived from an EMBL/GenBank/DDBJ whole genome shotgun (WGS) entry which is preliminary data.</text>
</comment>
<feature type="coiled-coil region" evidence="1">
    <location>
        <begin position="2825"/>
        <end position="2859"/>
    </location>
</feature>
<dbReference type="Proteomes" id="UP001499843">
    <property type="component" value="Unassembled WGS sequence"/>
</dbReference>
<feature type="region of interest" description="Disordered" evidence="2">
    <location>
        <begin position="2146"/>
        <end position="2168"/>
    </location>
</feature>
<evidence type="ECO:0008006" key="7">
    <source>
        <dbReference type="Google" id="ProtNLM"/>
    </source>
</evidence>
<sequence>MALIVMRLHPVEPVRGEDFTSFLDGLVIEAFDLSVQNGQLGVSLGTTTYVAPVPPPPPQEPTPWVPAPTTGIVQHYNPPTVVSPPTPQAVASAVIEVIPPAGHPEHRTSDVRLKITRDGKEILHGQLYFNVDVAAGGIPANRADLTTIATTSLYLGLPDPGREIDPADGYITVAADGTPPRYDQLRAAVGLVLSNDPGAGNPPQLADLTPRQARHIAYEIVWNHKYRPLPGPQKRTLGQMYTLPEQDDDGGDAAARGQFEGNLQAYYATGDADAERLAGFVLALSAGEYAAQLSAAADRAGFLIPVMPHETDTESRFKSVRVILTGSEQPTVPPTTIATPFTVPAAYFYALGATIPPQIDKNERYQRAVLAEEDHTRRALATAITAGVLLADAASNVVIDGVNPAQAARRLRSLGAVQGVAPVFALNGPEADRVAVRALVTAWLAYPGDDILTFWRDALPPPPAPVTDRITGHLELILRALTDGHQPLITAIENLPAHRVQDIHQLTTQQWRQLFGDPIDTSLLPRFTQPGSPADRVAAFIRHVQKFFAVGGTGGDAAIAPAGAPPRLRTSSADPVAEFARQYRVAAGTEFVFGGAWDAGRADQAVAAVFPPADRPAEHDWLAEAVRVIDELVRLSASAGIPAEMRPSVMEALYTRGITDRDQVGRLTTDQLREALAGTVAFEYADPIHANGTGAPSEGGEPAGGFVPVNPDGCLVNCMPPEHLSPLGPVAYLHDLLRLTSSWTCAGPPVGDELPTLGELVARRRGPVGELRATAANLDIALPVADLVGECLEAVAADPGHPVGAVYDTGEIAGHPGHDPETLFAAVPEHSTPATPVAQPAGYLALATDFSAPGLPYTQPLDVNRSYLAQLGSCRYDVMRRFRRDITEFVVAPDAEPADFQRHLWRFPVRVDIAREYLGISADEHRLLFGSEIGEEPAEGRLTLRELYGFPAAGVGREAWTDVVARLPEFLRRTGLTYCEFVELWRSGFVSFGRVGDDAGFPDCEPCHLDDFRIDFGDRDAAESLLRLTVFIRLWRRQRSVPRAGYSFAQLRDICEVLGLFIQDGGVAPGFVRQLAAFQMLRDSFGIALTDPADPPIEGATGADRTHLLALWAGPGAAKWPWALDELLDQVQAYARVTHRCRPREAEFRKLLADNLDALSAMAGFEPGGWHERPTHTLRFAELLAKISAADFGVGELLFVCTAAEHLRGDDPFPLQPVNEALGSPLGLPDDDAGHSLAVLRRTLLDARVADEDVEHWTWRRIARAMRDRFGYAPAAGTDPLLDLAVHFFPSDVHGHHHVPEERRQYRVDLPGAAEAMWNTPDGPFRYDEAAGQLYIELPLTDEAVIAKLGRVRQLDPAERTAVRELYFAPRAALTPFAFLFADLAEAERRLIQEPDERKRWRYFRHQFALCHRRSELIAGHLAGHIAAVTGRESDEGADVAAVILRALHGDENHAVGGWEDDLGAAPAVTWPVPGGGAFAALLALTGTGLLGEFDAGSGPVWRELRGPTAAFGGVGDAANVAVPTVLPALDLAAEQPGVVRTVNGMFFALPDGEALGGGQGFTVTWSGVLLVDEGGDYEFHAGEPLPDDDRPRWRVVLRRGQRYWVLLSRHWPDESAPPQHSGPVTMRPGAYDLTIEFVQPAPADPNAEDVRPVRGGFRLEYAGADTGGERVVIPGNRLFRPYADGTLADGIEGLDGTALAALAGRYTGSLRDIRRTYQRAFQAVLIAHRFGLSARPVADDRRSEIEYLLAHPANFTGRSYPRDGDAYTTHRADLDFDLQPVNDNYHAPSPAADRRAAPTPRRQQALFDRWERIFDYTAVRAETADAPEPPLWLLFHENAERHPDVAGPLRRHVGMDARHMPLVLAYDPGIVLTGDDLLDERWATRVWRAERWLRALERVFPVADIAAARPDLWAADDPEPGNVNLTELVRDGYFEQGEPRRYGEVTRLNDGLRKRARAALLAYLCGMDRVALPGGGKIRSPKQLGDLLLIDVTDGGCRRTGRIEDAINAVQLYVRRARLGLEPDFPVSNGFALLWDRNYADYEVWRGSQQRRLYRENWVDWSELARARRSEAFALLEAELRRSTLSVPVAGGLEYWPAPAPPEHPGQLVLQARDLSRIQGIDPAHHGFGLLGTPEAAGRPAWLSSLTQPAGKPEPEPEPDGDGDGPVIGLRRLRMAAKGERLPLWIQAAAGLGTTFLRVAAAGEPPAAAPFAPHGASCKAPHAAPVDEYYFWLIGSREYTSPATDAGTHGSDQDPGWLWHDPAELPRLLAWEPRAGVRLAWTRVHNGEFGELRTSAESVPLEGTNPQLTLAGRTDDSLRFEVSGAAVPPGHRDPTAPGFRYDLATDTAVSLPTVTPVPGLTVLAEPVTDAEATITVESAAGFPHTLPFPLVIGFGEAQQETVVVTAIAEATTLTVTRGTNGSAAAAHTAGTTVRYTSPYPGGLRAYPYFVYFAPGAPVTPPSPYAAAITAAAALRAHCQPEAALRWYELAFAPLGSDSSWLRCELDGEDPEEEAEDGRCCHDSTMASDDDVRNRAIVLHYAETLIELGDDRVSQNTSEARLVYDTVATLLGPAPRTVLGTGDAEDRTVASFEPHHAPLNPRLLALYEHVADRLARIHDCQPSDLRPANMDTCLPQSPYRFIFLNQKATELAGEVRAMGAALLAAFEKGDAEVLQALRGEHELHLLQLTTEVRRHQWREADWQLQALRKAKEITQTRFRHLTLLIQNGLNNREDEHVGLINTALGERTAGNVSEGIAQVMNAIPDIFAGFPVTQTWIPLGTKLSGVFMAVARIANVLAEISTTTGGLRATQAGWERREEEWRHQVETLGLELDQIELQILAAERRRDIAGHELNNHERQVANSREVQRFLRDKFTSQELYFFLQQETTAIYRQLHELALRVAGQAQRAFNYECGHTRATFVPTQAWDNLREGLLAGERLVLGIRQMEHAYLDANYREYELSKHFSLRLDFPMEFLRLQATGVCEIDIPEWMFDADHPGHYLRRIRSVSLTIPCVVGPYAGVNCRLTLISSMTRVAPHLTDPPHACCADGSPGNGYPPGPGDQRFVIQYGASEAIATSTGQNDSGLFELNFRDERKLPFEFAGAVSRWRLELPPENNRFDLGTVSDVVMHLNYTAREGGARLRRAATEIAQRHLPGDGIRYFDVRQDLPDAWYQLQSNECRAELAIPLGRTMFPYLAGSDPVTVSGIAVFVEVEQAPRAHFLGEFAAHRRHPSRPQPFSCVTSTDFPGLYWGVLVFDEPVEVAGESQEAGVLRFPAGLGNISRVLMFCRYHTGRAWPAHREHVPSSPGMRPEW</sequence>
<feature type="domain" description="Tc toxin complex TcA C-terminal TcB-binding" evidence="3">
    <location>
        <begin position="2838"/>
        <end position="3134"/>
    </location>
</feature>
<name>A0ABN3CF81_9ACTN</name>